<gene>
    <name evidence="1" type="ORF">P280DRAFT_475566</name>
</gene>
<dbReference type="Proteomes" id="UP000799753">
    <property type="component" value="Unassembled WGS sequence"/>
</dbReference>
<protein>
    <submittedName>
        <fullName evidence="1">Uncharacterized protein</fullName>
    </submittedName>
</protein>
<proteinExistence type="predicted"/>
<sequence length="297" mass="32686">MAPIFKDIVTETINRAEGLVKKWPVSFLTIIDASKYVGTCLRWQCFRYGVLATTSTQANFQVKLQTCHIIAMRAWNAKKYTLKTPPVTSPALYSAVEAGIEQATAAIESFPKSFKHINCARDYIRNVCCGKRLVYPFVEGILPIQVALYVHYSTARQAYEAGKFDLECKPYSTSPSHYTAKGANSQACPAIIAKEPSSQPIVPAAPQESIKDSDEESDESLEELLGIPFTSAASKGSKNDTKVEGQVQLIALEDLIDLESPESKPVLCQDIVDLIDIGEYRVQNQACNEPILAVEAE</sequence>
<dbReference type="EMBL" id="MU006776">
    <property type="protein sequence ID" value="KAF2646727.1"/>
    <property type="molecule type" value="Genomic_DNA"/>
</dbReference>
<dbReference type="OrthoDB" id="3797937at2759"/>
<evidence type="ECO:0000313" key="1">
    <source>
        <dbReference type="EMBL" id="KAF2646727.1"/>
    </source>
</evidence>
<evidence type="ECO:0000313" key="2">
    <source>
        <dbReference type="Proteomes" id="UP000799753"/>
    </source>
</evidence>
<organism evidence="1 2">
    <name type="scientific">Massarina eburnea CBS 473.64</name>
    <dbReference type="NCBI Taxonomy" id="1395130"/>
    <lineage>
        <taxon>Eukaryota</taxon>
        <taxon>Fungi</taxon>
        <taxon>Dikarya</taxon>
        <taxon>Ascomycota</taxon>
        <taxon>Pezizomycotina</taxon>
        <taxon>Dothideomycetes</taxon>
        <taxon>Pleosporomycetidae</taxon>
        <taxon>Pleosporales</taxon>
        <taxon>Massarineae</taxon>
        <taxon>Massarinaceae</taxon>
        <taxon>Massarina</taxon>
    </lineage>
</organism>
<name>A0A6A6SI98_9PLEO</name>
<accession>A0A6A6SI98</accession>
<reference evidence="1" key="1">
    <citation type="journal article" date="2020" name="Stud. Mycol.">
        <title>101 Dothideomycetes genomes: a test case for predicting lifestyles and emergence of pathogens.</title>
        <authorList>
            <person name="Haridas S."/>
            <person name="Albert R."/>
            <person name="Binder M."/>
            <person name="Bloem J."/>
            <person name="Labutti K."/>
            <person name="Salamov A."/>
            <person name="Andreopoulos B."/>
            <person name="Baker S."/>
            <person name="Barry K."/>
            <person name="Bills G."/>
            <person name="Bluhm B."/>
            <person name="Cannon C."/>
            <person name="Castanera R."/>
            <person name="Culley D."/>
            <person name="Daum C."/>
            <person name="Ezra D."/>
            <person name="Gonzalez J."/>
            <person name="Henrissat B."/>
            <person name="Kuo A."/>
            <person name="Liang C."/>
            <person name="Lipzen A."/>
            <person name="Lutzoni F."/>
            <person name="Magnuson J."/>
            <person name="Mondo S."/>
            <person name="Nolan M."/>
            <person name="Ohm R."/>
            <person name="Pangilinan J."/>
            <person name="Park H.-J."/>
            <person name="Ramirez L."/>
            <person name="Alfaro M."/>
            <person name="Sun H."/>
            <person name="Tritt A."/>
            <person name="Yoshinaga Y."/>
            <person name="Zwiers L.-H."/>
            <person name="Turgeon B."/>
            <person name="Goodwin S."/>
            <person name="Spatafora J."/>
            <person name="Crous P."/>
            <person name="Grigoriev I."/>
        </authorList>
    </citation>
    <scope>NUCLEOTIDE SEQUENCE</scope>
    <source>
        <strain evidence="1">CBS 473.64</strain>
    </source>
</reference>
<dbReference type="AlphaFoldDB" id="A0A6A6SI98"/>
<keyword evidence="2" id="KW-1185">Reference proteome</keyword>